<evidence type="ECO:0000256" key="7">
    <source>
        <dbReference type="ARBA" id="ARBA00022737"/>
    </source>
</evidence>
<dbReference type="AlphaFoldDB" id="A0A8C0HDN2"/>
<dbReference type="GO" id="GO:0140581">
    <property type="term" value="F:P-type monovalent copper transporter activity"/>
    <property type="evidence" value="ECO:0007669"/>
    <property type="project" value="UniProtKB-EC"/>
</dbReference>
<dbReference type="OMA" id="WPTHARE"/>
<evidence type="ECO:0000256" key="12">
    <source>
        <dbReference type="ARBA" id="ARBA00022989"/>
    </source>
</evidence>
<keyword evidence="7" id="KW-0677">Repeat</keyword>
<evidence type="ECO:0000256" key="6">
    <source>
        <dbReference type="ARBA" id="ARBA00022723"/>
    </source>
</evidence>
<feature type="domain" description="HMA" evidence="18">
    <location>
        <begin position="337"/>
        <end position="403"/>
    </location>
</feature>
<evidence type="ECO:0000256" key="16">
    <source>
        <dbReference type="ARBA" id="ARBA00023136"/>
    </source>
</evidence>
<dbReference type="GO" id="GO:0005802">
    <property type="term" value="C:trans-Golgi network"/>
    <property type="evidence" value="ECO:0007669"/>
    <property type="project" value="UniProtKB-ARBA"/>
</dbReference>
<dbReference type="InterPro" id="IPR017969">
    <property type="entry name" value="Heavy-metal-associated_CS"/>
</dbReference>
<feature type="domain" description="HMA" evidence="18">
    <location>
        <begin position="234"/>
        <end position="300"/>
    </location>
</feature>
<feature type="domain" description="HMA" evidence="18">
    <location>
        <begin position="449"/>
        <end position="515"/>
    </location>
</feature>
<evidence type="ECO:0000256" key="13">
    <source>
        <dbReference type="ARBA" id="ARBA00023008"/>
    </source>
</evidence>
<dbReference type="GO" id="GO:0005524">
    <property type="term" value="F:ATP binding"/>
    <property type="evidence" value="ECO:0007669"/>
    <property type="project" value="UniProtKB-KW"/>
</dbReference>
<feature type="transmembrane region" description="Helical" evidence="17">
    <location>
        <begin position="798"/>
        <end position="823"/>
    </location>
</feature>
<keyword evidence="13" id="KW-0186">Copper</keyword>
<evidence type="ECO:0000259" key="18">
    <source>
        <dbReference type="PROSITE" id="PS50846"/>
    </source>
</evidence>
<dbReference type="FunFam" id="3.30.70.100:FF:000009">
    <property type="entry name" value="ATPase copper transporting beta"/>
    <property type="match status" value="1"/>
</dbReference>
<evidence type="ECO:0000313" key="20">
    <source>
        <dbReference type="Proteomes" id="UP000694404"/>
    </source>
</evidence>
<keyword evidence="5 17" id="KW-0812">Transmembrane</keyword>
<keyword evidence="14" id="KW-0333">Golgi apparatus</keyword>
<dbReference type="Pfam" id="PF00403">
    <property type="entry name" value="HMA"/>
    <property type="match status" value="6"/>
</dbReference>
<dbReference type="PROSITE" id="PS01047">
    <property type="entry name" value="HMA_1"/>
    <property type="match status" value="6"/>
</dbReference>
<dbReference type="Pfam" id="PF00122">
    <property type="entry name" value="E1-E2_ATPase"/>
    <property type="match status" value="1"/>
</dbReference>
<dbReference type="PANTHER" id="PTHR46594">
    <property type="entry name" value="P-TYPE CATION-TRANSPORTING ATPASE"/>
    <property type="match status" value="1"/>
</dbReference>
<evidence type="ECO:0000256" key="5">
    <source>
        <dbReference type="ARBA" id="ARBA00022692"/>
    </source>
</evidence>
<dbReference type="SUPFAM" id="SSF81653">
    <property type="entry name" value="Calcium ATPase, transduction domain A"/>
    <property type="match status" value="1"/>
</dbReference>
<evidence type="ECO:0000256" key="4">
    <source>
        <dbReference type="ARBA" id="ARBA00022553"/>
    </source>
</evidence>
<keyword evidence="11" id="KW-1278">Translocase</keyword>
<feature type="domain" description="HMA" evidence="18">
    <location>
        <begin position="37"/>
        <end position="103"/>
    </location>
</feature>
<dbReference type="SUPFAM" id="SSF55008">
    <property type="entry name" value="HMA, heavy metal-associated domain"/>
    <property type="match status" value="6"/>
</dbReference>
<keyword evidence="4" id="KW-0597">Phosphoprotein</keyword>
<reference evidence="19" key="1">
    <citation type="submission" date="2025-08" db="UniProtKB">
        <authorList>
            <consortium name="Ensembl"/>
        </authorList>
    </citation>
    <scope>IDENTIFICATION</scope>
</reference>
<keyword evidence="6" id="KW-0479">Metal-binding</keyword>
<feature type="domain" description="HMA" evidence="18">
    <location>
        <begin position="525"/>
        <end position="591"/>
    </location>
</feature>
<evidence type="ECO:0000313" key="19">
    <source>
        <dbReference type="Ensembl" id="ENSCABP00000020313.1"/>
    </source>
</evidence>
<dbReference type="Gene3D" id="3.30.70.100">
    <property type="match status" value="6"/>
</dbReference>
<evidence type="ECO:0000256" key="1">
    <source>
        <dbReference type="ARBA" id="ARBA00004166"/>
    </source>
</evidence>
<dbReference type="EC" id="7.2.2.8" evidence="2"/>
<keyword evidence="20" id="KW-1185">Reference proteome</keyword>
<evidence type="ECO:0000256" key="8">
    <source>
        <dbReference type="ARBA" id="ARBA00022741"/>
    </source>
</evidence>
<reference evidence="19" key="2">
    <citation type="submission" date="2025-09" db="UniProtKB">
        <authorList>
            <consortium name="Ensembl"/>
        </authorList>
    </citation>
    <scope>IDENTIFICATION</scope>
</reference>
<keyword evidence="12 17" id="KW-1133">Transmembrane helix</keyword>
<dbReference type="PANTHER" id="PTHR46594:SF8">
    <property type="entry name" value="P-TYPE CU(+) TRANSPORTER"/>
    <property type="match status" value="1"/>
</dbReference>
<dbReference type="Gene3D" id="2.70.150.10">
    <property type="entry name" value="Calcium-transporting ATPase, cytoplasmic transduction domain A"/>
    <property type="match status" value="1"/>
</dbReference>
<dbReference type="InterPro" id="IPR008250">
    <property type="entry name" value="ATPase_P-typ_transduc_dom_A_sf"/>
</dbReference>
<evidence type="ECO:0000256" key="15">
    <source>
        <dbReference type="ARBA" id="ARBA00023065"/>
    </source>
</evidence>
<dbReference type="Ensembl" id="ENSCABT00000022252.1">
    <property type="protein sequence ID" value="ENSCABP00000020313.1"/>
    <property type="gene ID" value="ENSCABG00000014985.1"/>
</dbReference>
<dbReference type="CDD" id="cd00371">
    <property type="entry name" value="HMA"/>
    <property type="match status" value="6"/>
</dbReference>
<dbReference type="PROSITE" id="PS50846">
    <property type="entry name" value="HMA_2"/>
    <property type="match status" value="6"/>
</dbReference>
<evidence type="ECO:0000256" key="3">
    <source>
        <dbReference type="ARBA" id="ARBA00022448"/>
    </source>
</evidence>
<dbReference type="InterPro" id="IPR059000">
    <property type="entry name" value="ATPase_P-type_domA"/>
</dbReference>
<evidence type="ECO:0000256" key="17">
    <source>
        <dbReference type="SAM" id="Phobius"/>
    </source>
</evidence>
<sequence>VYGCCVQEPTMKQNFAFDNIGYERSAENMPSLLPPTSTITVNILGMTCQSCVQSIEGRISKVKGIVSIKVSLEQSNAVIKYIQSEIGPQEVCQEIGDMGFDASIAEARTTASSVRSTSLDEALMKLRVEGMTCQSCVNTIEGKIGKLHGVLRIKVSLSNQEAVIAYQPYIIQPEDLKKHIDNMGYESTIKSKQAPLKLGMIDLERLQTICTKKTPATLNNSSVEPVVGKMNSTTTMKLRVEGMHCKSCIKNIEENISGLPGVQSIKVSLEHKNAVVQFNPNLITPVSLQQAIEALPPGNFKVSLPNGVEANNRELLSKAAFSSPQFRSMSSGDQLTSTSVLRIDGMTCGSCVQSIEGTVSQRKGVQHISVSLAERTGTIHYNSAITNSEELRGAIEDMGFDASILAGTYMFSISNSKVIQHSVYTPSSGPLPNLSSPPTAQHVSALLPKKCFMQITGMTCASCVSNIERNLQKEDGIVSVLVALMAGKAEIKYKPESIQPLEIVQLIQNLGFNATVIEDHTATDGNAELIITGMTCASCVHNIESKLTRTNGIFYASVALASSKAHIQFDPEIIGPRDIIQIIEGIGFHASLAKRDPNAHNLDHKKEIKQWRKSFLCSLVFGIPVLILMIYMLIPDGQQHGTMVLEQNLIPGLSILNLLFFVLCTLVQSKTSEALAKLMSLQATEATVVTLGPDHSIIREEQMAVELVQRGDIIKVVPGGKFPVDGKVIEGSSMADESLITGEAMPVTKKPGSTVIAGSINAHGSVLVNATHVGSDTTLAQIVKLVEEAQMSKVKIKILHFGLMDVIMSTLLTLLVWITVGFINFDVVQKYFPVSSAICPNICSQQPNVSNVAFVLSKGLILPGAKHPHLSNAFRFGCRID</sequence>
<dbReference type="PRINTS" id="PR00942">
    <property type="entry name" value="CUATPASEI"/>
</dbReference>
<keyword evidence="3" id="KW-0813">Transport</keyword>
<dbReference type="GO" id="GO:0005507">
    <property type="term" value="F:copper ion binding"/>
    <property type="evidence" value="ECO:0007669"/>
    <property type="project" value="InterPro"/>
</dbReference>
<evidence type="ECO:0000256" key="11">
    <source>
        <dbReference type="ARBA" id="ARBA00022967"/>
    </source>
</evidence>
<feature type="domain" description="HMA" evidence="18">
    <location>
        <begin position="122"/>
        <end position="188"/>
    </location>
</feature>
<keyword evidence="16 17" id="KW-0472">Membrane</keyword>
<dbReference type="FunFam" id="2.70.150.10:FF:000002">
    <property type="entry name" value="Copper-transporting ATPase 1, putative"/>
    <property type="match status" value="1"/>
</dbReference>
<feature type="transmembrane region" description="Helical" evidence="17">
    <location>
        <begin position="649"/>
        <end position="667"/>
    </location>
</feature>
<dbReference type="GeneTree" id="ENSGT00940000155749"/>
<dbReference type="NCBIfam" id="TIGR00003">
    <property type="entry name" value="copper ion binding protein"/>
    <property type="match status" value="5"/>
</dbReference>
<dbReference type="InterPro" id="IPR006121">
    <property type="entry name" value="HMA_dom"/>
</dbReference>
<dbReference type="InterPro" id="IPR006122">
    <property type="entry name" value="HMA_Cu_ion-bd"/>
</dbReference>
<evidence type="ECO:0000256" key="9">
    <source>
        <dbReference type="ARBA" id="ARBA00022796"/>
    </source>
</evidence>
<dbReference type="GO" id="GO:0016020">
    <property type="term" value="C:membrane"/>
    <property type="evidence" value="ECO:0007669"/>
    <property type="project" value="UniProtKB-ARBA"/>
</dbReference>
<feature type="transmembrane region" description="Helical" evidence="17">
    <location>
        <begin position="615"/>
        <end position="634"/>
    </location>
</feature>
<name>A0A8C0HDN2_CHEAB</name>
<organism evidence="19 20">
    <name type="scientific">Chelonoidis abingdonii</name>
    <name type="common">Abingdon island giant tortoise</name>
    <name type="synonym">Testudo abingdonii</name>
    <dbReference type="NCBI Taxonomy" id="106734"/>
    <lineage>
        <taxon>Eukaryota</taxon>
        <taxon>Metazoa</taxon>
        <taxon>Chordata</taxon>
        <taxon>Craniata</taxon>
        <taxon>Vertebrata</taxon>
        <taxon>Euteleostomi</taxon>
        <taxon>Archelosauria</taxon>
        <taxon>Testudinata</taxon>
        <taxon>Testudines</taxon>
        <taxon>Cryptodira</taxon>
        <taxon>Durocryptodira</taxon>
        <taxon>Testudinoidea</taxon>
        <taxon>Testudinidae</taxon>
        <taxon>Chelonoidis</taxon>
    </lineage>
</organism>
<keyword evidence="9" id="KW-0187">Copper transport</keyword>
<dbReference type="FunFam" id="3.30.70.100:FF:000001">
    <property type="entry name" value="ATPase copper transporting beta"/>
    <property type="match status" value="5"/>
</dbReference>
<accession>A0A8C0HDN2</accession>
<keyword evidence="8" id="KW-0547">Nucleotide-binding</keyword>
<comment type="subcellular location">
    <subcellularLocation>
        <location evidence="1">Golgi apparatus</location>
        <location evidence="1">trans-Golgi network membrane</location>
        <topology evidence="1">Multi-pass membrane protein</topology>
    </subcellularLocation>
</comment>
<keyword evidence="15" id="KW-0406">Ion transport</keyword>
<proteinExistence type="predicted"/>
<evidence type="ECO:0000256" key="2">
    <source>
        <dbReference type="ARBA" id="ARBA00012517"/>
    </source>
</evidence>
<dbReference type="InterPro" id="IPR036163">
    <property type="entry name" value="HMA_dom_sf"/>
</dbReference>
<evidence type="ECO:0000256" key="10">
    <source>
        <dbReference type="ARBA" id="ARBA00022840"/>
    </source>
</evidence>
<dbReference type="Proteomes" id="UP000694404">
    <property type="component" value="Unplaced"/>
</dbReference>
<evidence type="ECO:0000256" key="14">
    <source>
        <dbReference type="ARBA" id="ARBA00023034"/>
    </source>
</evidence>
<keyword evidence="10" id="KW-0067">ATP-binding</keyword>
<protein>
    <recommendedName>
        <fullName evidence="2">P-type Cu(+) transporter</fullName>
        <ecNumber evidence="2">7.2.2.8</ecNumber>
    </recommendedName>
</protein>